<comment type="caution">
    <text evidence="2">The sequence shown here is derived from an EMBL/GenBank/DDBJ whole genome shotgun (WGS) entry which is preliminary data.</text>
</comment>
<dbReference type="EMBL" id="JAULSU010000002">
    <property type="protein sequence ID" value="KAK0627004.1"/>
    <property type="molecule type" value="Genomic_DNA"/>
</dbReference>
<evidence type="ECO:0000256" key="1">
    <source>
        <dbReference type="SAM" id="MobiDB-lite"/>
    </source>
</evidence>
<sequence>MGRLGPLTSQALGRSPYDDVVPGEGEPDDRGPQQLYDERGRPINPETRRINRDVIRSHNEVMLVIGVAEPENESPELKIVAAKKRQEYEEVMGGRLFLASGILETAGVWGVNGMRQRILLYRQYAAAPFRDMYRLNRSNQSVASYFFSGLPSFLASNIIEQVPILDIIQQAPVRALIRRVHIPSITWRVPAPGIILRAKKNAEVKLGIITKAVNLRPLLKMLNLYVGLHLDIFTFMQRVGIAPPRAILPNWKFFMPGSSLSPIYIPPFPSLVGPCSILRWLGGCAMGILPFVGYYFFTRISKIATLTLCRLALRRLPYPDTPRQNRDPEDTPPSQAAAADTRPPSAGASNVGGPRHGRDLARDEPTYQILEGQSQNEALPVGTTRRQSAVSVRGDEFASDDEETEVVSATLISFDVEATESTDTTPGVWSAELRPNLADIKASANNGPKFRDASLYRLPPILAADAIGVPLARVLLAPFESQTLLGLARLFSMRGGVSPELLHPPGIWGFLQSFSWRRMANVIGFEMVFLIMQGEAWGLMMMAAEFCRYTDEEWEERIAEENATQEETEESEET</sequence>
<keyword evidence="3" id="KW-1185">Reference proteome</keyword>
<feature type="compositionally biased region" description="Basic and acidic residues" evidence="1">
    <location>
        <begin position="28"/>
        <end position="48"/>
    </location>
</feature>
<evidence type="ECO:0000313" key="2">
    <source>
        <dbReference type="EMBL" id="KAK0627004.1"/>
    </source>
</evidence>
<feature type="region of interest" description="Disordered" evidence="1">
    <location>
        <begin position="1"/>
        <end position="48"/>
    </location>
</feature>
<name>A0AA40C720_9PEZI</name>
<evidence type="ECO:0000313" key="3">
    <source>
        <dbReference type="Proteomes" id="UP001175000"/>
    </source>
</evidence>
<organism evidence="2 3">
    <name type="scientific">Immersiella caudata</name>
    <dbReference type="NCBI Taxonomy" id="314043"/>
    <lineage>
        <taxon>Eukaryota</taxon>
        <taxon>Fungi</taxon>
        <taxon>Dikarya</taxon>
        <taxon>Ascomycota</taxon>
        <taxon>Pezizomycotina</taxon>
        <taxon>Sordariomycetes</taxon>
        <taxon>Sordariomycetidae</taxon>
        <taxon>Sordariales</taxon>
        <taxon>Lasiosphaeriaceae</taxon>
        <taxon>Immersiella</taxon>
    </lineage>
</organism>
<dbReference type="Proteomes" id="UP001175000">
    <property type="component" value="Unassembled WGS sequence"/>
</dbReference>
<protein>
    <submittedName>
        <fullName evidence="2">Uncharacterized protein</fullName>
    </submittedName>
</protein>
<reference evidence="2" key="1">
    <citation type="submission" date="2023-06" db="EMBL/GenBank/DDBJ databases">
        <title>Genome-scale phylogeny and comparative genomics of the fungal order Sordariales.</title>
        <authorList>
            <consortium name="Lawrence Berkeley National Laboratory"/>
            <person name="Hensen N."/>
            <person name="Bonometti L."/>
            <person name="Westerberg I."/>
            <person name="Brannstrom I.O."/>
            <person name="Guillou S."/>
            <person name="Cros-Aarteil S."/>
            <person name="Calhoun S."/>
            <person name="Haridas S."/>
            <person name="Kuo A."/>
            <person name="Mondo S."/>
            <person name="Pangilinan J."/>
            <person name="Riley R."/>
            <person name="Labutti K."/>
            <person name="Andreopoulos B."/>
            <person name="Lipzen A."/>
            <person name="Chen C."/>
            <person name="Yanf M."/>
            <person name="Daum C."/>
            <person name="Ng V."/>
            <person name="Clum A."/>
            <person name="Steindorff A."/>
            <person name="Ohm R."/>
            <person name="Martin F."/>
            <person name="Silar P."/>
            <person name="Natvig D."/>
            <person name="Lalanne C."/>
            <person name="Gautier V."/>
            <person name="Ament-Velasquez S.L."/>
            <person name="Kruys A."/>
            <person name="Hutchinson M.I."/>
            <person name="Powell A.J."/>
            <person name="Barry K."/>
            <person name="Miller A.N."/>
            <person name="Grigoriev I.V."/>
            <person name="Debuchy R."/>
            <person name="Gladieux P."/>
            <person name="Thoren M.H."/>
            <person name="Johannesson H."/>
        </authorList>
    </citation>
    <scope>NUCLEOTIDE SEQUENCE</scope>
    <source>
        <strain evidence="2">CBS 606.72</strain>
    </source>
</reference>
<proteinExistence type="predicted"/>
<gene>
    <name evidence="2" type="ORF">B0T14DRAFT_600319</name>
</gene>
<accession>A0AA40C720</accession>
<feature type="region of interest" description="Disordered" evidence="1">
    <location>
        <begin position="319"/>
        <end position="402"/>
    </location>
</feature>
<dbReference type="AlphaFoldDB" id="A0AA40C720"/>
<feature type="compositionally biased region" description="Basic and acidic residues" evidence="1">
    <location>
        <begin position="356"/>
        <end position="365"/>
    </location>
</feature>